<gene>
    <name evidence="1" type="ORF">K4L44_01870</name>
</gene>
<name>A0AC61NGA0_9BACT</name>
<dbReference type="EMBL" id="CP081303">
    <property type="protein sequence ID" value="QZE14643.1"/>
    <property type="molecule type" value="Genomic_DNA"/>
</dbReference>
<proteinExistence type="predicted"/>
<protein>
    <submittedName>
        <fullName evidence="1">Uncharacterized protein</fullName>
    </submittedName>
</protein>
<accession>A0AC61NGA0</accession>
<keyword evidence="2" id="KW-1185">Reference proteome</keyword>
<sequence>MNQNNLPVKIILKYYCGMKKEMFLLNDTLRIVGMKTKINGLGKRCFISFVKVEDILKLKTFLTRPL</sequence>
<evidence type="ECO:0000313" key="1">
    <source>
        <dbReference type="EMBL" id="QZE14643.1"/>
    </source>
</evidence>
<evidence type="ECO:0000313" key="2">
    <source>
        <dbReference type="Proteomes" id="UP000826212"/>
    </source>
</evidence>
<dbReference type="Proteomes" id="UP000826212">
    <property type="component" value="Chromosome"/>
</dbReference>
<organism evidence="1 2">
    <name type="scientific">Halosquirtibacter laminarini</name>
    <dbReference type="NCBI Taxonomy" id="3374600"/>
    <lineage>
        <taxon>Bacteria</taxon>
        <taxon>Pseudomonadati</taxon>
        <taxon>Bacteroidota</taxon>
        <taxon>Bacteroidia</taxon>
        <taxon>Marinilabiliales</taxon>
        <taxon>Prolixibacteraceae</taxon>
        <taxon>Halosquirtibacter</taxon>
    </lineage>
</organism>
<reference evidence="1" key="1">
    <citation type="submission" date="2021-08" db="EMBL/GenBank/DDBJ databases">
        <title>Novel anaerobic bacterium isolated from sea squirt in East Sea, Republic of Korea.</title>
        <authorList>
            <person name="Nguyen T.H."/>
            <person name="Li Z."/>
            <person name="Lee Y.-J."/>
            <person name="Ko J."/>
            <person name="Kim S.-G."/>
        </authorList>
    </citation>
    <scope>NUCLEOTIDE SEQUENCE</scope>
    <source>
        <strain evidence="1">KCTC 25031</strain>
    </source>
</reference>